<dbReference type="Pfam" id="PF15566">
    <property type="entry name" value="Imm32"/>
    <property type="match status" value="1"/>
</dbReference>
<dbReference type="RefSeq" id="WP_157569971.1">
    <property type="nucleotide sequence ID" value="NZ_WQKZ01000011.1"/>
</dbReference>
<gene>
    <name evidence="1" type="ORF">GO988_22920</name>
</gene>
<dbReference type="AlphaFoldDB" id="A0A7K1TLA5"/>
<protein>
    <submittedName>
        <fullName evidence="1">Uncharacterized protein</fullName>
    </submittedName>
</protein>
<sequence length="87" mass="9749">MQILVEIPDYKPATGFEFTWVDGFEIEVDLCHDGVMIKCNKAGLISLATQLLTLAQDDFGNGYDLHLDKYAALEDNSIDLIIVKKED</sequence>
<evidence type="ECO:0000313" key="2">
    <source>
        <dbReference type="Proteomes" id="UP000441336"/>
    </source>
</evidence>
<proteinExistence type="predicted"/>
<comment type="caution">
    <text evidence="1">The sequence shown here is derived from an EMBL/GenBank/DDBJ whole genome shotgun (WGS) entry which is preliminary data.</text>
</comment>
<name>A0A7K1TLA5_9BACT</name>
<keyword evidence="2" id="KW-1185">Reference proteome</keyword>
<dbReference type="InterPro" id="IPR029083">
    <property type="entry name" value="Imm32"/>
</dbReference>
<accession>A0A7K1TLA5</accession>
<organism evidence="1 2">
    <name type="scientific">Hymenobacter ginkgonis</name>
    <dbReference type="NCBI Taxonomy" id="2682976"/>
    <lineage>
        <taxon>Bacteria</taxon>
        <taxon>Pseudomonadati</taxon>
        <taxon>Bacteroidota</taxon>
        <taxon>Cytophagia</taxon>
        <taxon>Cytophagales</taxon>
        <taxon>Hymenobacteraceae</taxon>
        <taxon>Hymenobacter</taxon>
    </lineage>
</organism>
<dbReference type="Proteomes" id="UP000441336">
    <property type="component" value="Unassembled WGS sequence"/>
</dbReference>
<dbReference type="EMBL" id="WQKZ01000011">
    <property type="protein sequence ID" value="MVN79194.1"/>
    <property type="molecule type" value="Genomic_DNA"/>
</dbReference>
<evidence type="ECO:0000313" key="1">
    <source>
        <dbReference type="EMBL" id="MVN79194.1"/>
    </source>
</evidence>
<reference evidence="1 2" key="1">
    <citation type="submission" date="2019-12" db="EMBL/GenBank/DDBJ databases">
        <title>Hymenobacter sp. HMF4947 Genome sequencing and assembly.</title>
        <authorList>
            <person name="Kang H."/>
            <person name="Cha I."/>
            <person name="Kim H."/>
            <person name="Joh K."/>
        </authorList>
    </citation>
    <scope>NUCLEOTIDE SEQUENCE [LARGE SCALE GENOMIC DNA]</scope>
    <source>
        <strain evidence="1 2">HMF4947</strain>
    </source>
</reference>